<dbReference type="PRINTS" id="PR00153">
    <property type="entry name" value="CSAPPISMRASE"/>
</dbReference>
<dbReference type="RefSeq" id="WP_221257705.1">
    <property type="nucleotide sequence ID" value="NZ_AP024749.1"/>
</dbReference>
<evidence type="ECO:0000313" key="8">
    <source>
        <dbReference type="EMBL" id="BCY28584.1"/>
    </source>
</evidence>
<keyword evidence="4" id="KW-0697">Rotamase</keyword>
<dbReference type="CDD" id="cd00317">
    <property type="entry name" value="cyclophilin"/>
    <property type="match status" value="1"/>
</dbReference>
<evidence type="ECO:0000313" key="9">
    <source>
        <dbReference type="Proteomes" id="UP000825258"/>
    </source>
</evidence>
<name>A0ABN6HVV6_9FLAO</name>
<dbReference type="Gene3D" id="2.40.100.10">
    <property type="entry name" value="Cyclophilin-like"/>
    <property type="match status" value="1"/>
</dbReference>
<evidence type="ECO:0000256" key="3">
    <source>
        <dbReference type="ARBA" id="ARBA00013194"/>
    </source>
</evidence>
<proteinExistence type="inferred from homology"/>
<accession>A0ABN6HVV6</accession>
<evidence type="ECO:0000256" key="2">
    <source>
        <dbReference type="ARBA" id="ARBA00007365"/>
    </source>
</evidence>
<dbReference type="GO" id="GO:0016853">
    <property type="term" value="F:isomerase activity"/>
    <property type="evidence" value="ECO:0007669"/>
    <property type="project" value="UniProtKB-KW"/>
</dbReference>
<evidence type="ECO:0000256" key="4">
    <source>
        <dbReference type="ARBA" id="ARBA00023110"/>
    </source>
</evidence>
<comment type="similarity">
    <text evidence="2">Belongs to the cyclophilin-type PPIase family.</text>
</comment>
<dbReference type="Pfam" id="PF00254">
    <property type="entry name" value="FKBP_C"/>
    <property type="match status" value="1"/>
</dbReference>
<evidence type="ECO:0000259" key="7">
    <source>
        <dbReference type="Pfam" id="PF00254"/>
    </source>
</evidence>
<dbReference type="PANTHER" id="PTHR45625:SF4">
    <property type="entry name" value="PEPTIDYLPROLYL ISOMERASE DOMAIN AND WD REPEAT-CONTAINING PROTEIN 1"/>
    <property type="match status" value="1"/>
</dbReference>
<protein>
    <recommendedName>
        <fullName evidence="3">peptidylprolyl isomerase</fullName>
        <ecNumber evidence="3">5.2.1.8</ecNumber>
    </recommendedName>
</protein>
<dbReference type="InterPro" id="IPR044666">
    <property type="entry name" value="Cyclophilin_A-like"/>
</dbReference>
<organism evidence="8 9">
    <name type="scientific">Flavobacterium okayamense</name>
    <dbReference type="NCBI Taxonomy" id="2830782"/>
    <lineage>
        <taxon>Bacteria</taxon>
        <taxon>Pseudomonadati</taxon>
        <taxon>Bacteroidota</taxon>
        <taxon>Flavobacteriia</taxon>
        <taxon>Flavobacteriales</taxon>
        <taxon>Flavobacteriaceae</taxon>
        <taxon>Flavobacterium</taxon>
    </lineage>
</organism>
<comment type="catalytic activity">
    <reaction evidence="1">
        <text>[protein]-peptidylproline (omega=180) = [protein]-peptidylproline (omega=0)</text>
        <dbReference type="Rhea" id="RHEA:16237"/>
        <dbReference type="Rhea" id="RHEA-COMP:10747"/>
        <dbReference type="Rhea" id="RHEA-COMP:10748"/>
        <dbReference type="ChEBI" id="CHEBI:83833"/>
        <dbReference type="ChEBI" id="CHEBI:83834"/>
        <dbReference type="EC" id="5.2.1.8"/>
    </reaction>
</comment>
<dbReference type="SUPFAM" id="SSF50891">
    <property type="entry name" value="Cyclophilin-like"/>
    <property type="match status" value="1"/>
</dbReference>
<dbReference type="Gene3D" id="3.10.50.40">
    <property type="match status" value="1"/>
</dbReference>
<feature type="domain" description="PPIase cyclophilin-type" evidence="6">
    <location>
        <begin position="31"/>
        <end position="174"/>
    </location>
</feature>
<evidence type="ECO:0000259" key="6">
    <source>
        <dbReference type="Pfam" id="PF00160"/>
    </source>
</evidence>
<dbReference type="PANTHER" id="PTHR45625">
    <property type="entry name" value="PEPTIDYL-PROLYL CIS-TRANS ISOMERASE-RELATED"/>
    <property type="match status" value="1"/>
</dbReference>
<feature type="domain" description="PPIase FKBP-type" evidence="7">
    <location>
        <begin position="249"/>
        <end position="358"/>
    </location>
</feature>
<keyword evidence="5 8" id="KW-0413">Isomerase</keyword>
<dbReference type="Pfam" id="PF00160">
    <property type="entry name" value="Pro_isomerase"/>
    <property type="match status" value="1"/>
</dbReference>
<dbReference type="InterPro" id="IPR001179">
    <property type="entry name" value="PPIase_FKBP_dom"/>
</dbReference>
<dbReference type="EMBL" id="AP024749">
    <property type="protein sequence ID" value="BCY28584.1"/>
    <property type="molecule type" value="Genomic_DNA"/>
</dbReference>
<evidence type="ECO:0000256" key="5">
    <source>
        <dbReference type="ARBA" id="ARBA00023235"/>
    </source>
</evidence>
<evidence type="ECO:0000256" key="1">
    <source>
        <dbReference type="ARBA" id="ARBA00000971"/>
    </source>
</evidence>
<dbReference type="Proteomes" id="UP000825258">
    <property type="component" value="Chromosome"/>
</dbReference>
<dbReference type="InterPro" id="IPR002130">
    <property type="entry name" value="Cyclophilin-type_PPIase_dom"/>
</dbReference>
<sequence>MKKMTSLFLSLIALFTSCNNPGDKLPDGLYADIKTSKGNIVLQLEYEKTPITVANFVSLAEGKNPFVAEKLKGKPYYDGLTFHRVLSDFMIQGGDPDGNGSGGPGYQFKDEFHPDLKHNRAGILSMANAGPATNGSQFFITHKETPWLDGKHSVFGHVVEGQDVVNAIVQGDLIEKISIVRKGKAAKRFDAVKVFKEYHEKEAEETKKIAEKIKKAKIESLARIEQLKLDGTKLPSGVIYKFINKGEGQKPASGTEVYINYAGFLESTGELFDTSFQDVADANGKLDPNRAAANAYKPFPFKYGNKQGLIPGFIEGLEQMNYGDRILVYIPSALGYGKQGAGNVIPPNSNIIFEIEMLETMPK</sequence>
<dbReference type="EC" id="5.2.1.8" evidence="3"/>
<dbReference type="SUPFAM" id="SSF54534">
    <property type="entry name" value="FKBP-like"/>
    <property type="match status" value="1"/>
</dbReference>
<reference evidence="8 9" key="1">
    <citation type="submission" date="2021-06" db="EMBL/GenBank/DDBJ databases">
        <title>Whole genome sequences of Flavobacterium sp. KK2020170 and assembly.</title>
        <authorList>
            <person name="Kitahara K."/>
            <person name="Miyoshi S."/>
            <person name="Uesaka K."/>
        </authorList>
    </citation>
    <scope>NUCLEOTIDE SEQUENCE [LARGE SCALE GENOMIC DNA]</scope>
    <source>
        <strain evidence="8 9">KK2020170</strain>
    </source>
</reference>
<dbReference type="InterPro" id="IPR029000">
    <property type="entry name" value="Cyclophilin-like_dom_sf"/>
</dbReference>
<dbReference type="InterPro" id="IPR046357">
    <property type="entry name" value="PPIase_dom_sf"/>
</dbReference>
<gene>
    <name evidence="8" type="primary">ppiA</name>
    <name evidence="8" type="ORF">KK2020170_14520</name>
</gene>
<keyword evidence="9" id="KW-1185">Reference proteome</keyword>
<dbReference type="InterPro" id="IPR020892">
    <property type="entry name" value="Cyclophilin-type_PPIase_CS"/>
</dbReference>
<dbReference type="PROSITE" id="PS00170">
    <property type="entry name" value="CSA_PPIASE_1"/>
    <property type="match status" value="1"/>
</dbReference>